<dbReference type="EMBL" id="GBRH01194889">
    <property type="protein sequence ID" value="JAE03007.1"/>
    <property type="molecule type" value="Transcribed_RNA"/>
</dbReference>
<feature type="region of interest" description="Disordered" evidence="1">
    <location>
        <begin position="35"/>
        <end position="99"/>
    </location>
</feature>
<evidence type="ECO:0000256" key="1">
    <source>
        <dbReference type="SAM" id="MobiDB-lite"/>
    </source>
</evidence>
<protein>
    <submittedName>
        <fullName evidence="2">Uncharacterized protein</fullName>
    </submittedName>
</protein>
<reference evidence="2" key="1">
    <citation type="submission" date="2014-09" db="EMBL/GenBank/DDBJ databases">
        <authorList>
            <person name="Magalhaes I.L.F."/>
            <person name="Oliveira U."/>
            <person name="Santos F.R."/>
            <person name="Vidigal T.H.D.A."/>
            <person name="Brescovit A.D."/>
            <person name="Santos A.J."/>
        </authorList>
    </citation>
    <scope>NUCLEOTIDE SEQUENCE</scope>
    <source>
        <tissue evidence="2">Shoot tissue taken approximately 20 cm above the soil surface</tissue>
    </source>
</reference>
<dbReference type="PANTHER" id="PTHR36775">
    <property type="entry name" value="LYR MOTIF PROTEIN"/>
    <property type="match status" value="1"/>
</dbReference>
<accession>A0A0A9ESD6</accession>
<organism evidence="2">
    <name type="scientific">Arundo donax</name>
    <name type="common">Giant reed</name>
    <name type="synonym">Donax arundinaceus</name>
    <dbReference type="NCBI Taxonomy" id="35708"/>
    <lineage>
        <taxon>Eukaryota</taxon>
        <taxon>Viridiplantae</taxon>
        <taxon>Streptophyta</taxon>
        <taxon>Embryophyta</taxon>
        <taxon>Tracheophyta</taxon>
        <taxon>Spermatophyta</taxon>
        <taxon>Magnoliopsida</taxon>
        <taxon>Liliopsida</taxon>
        <taxon>Poales</taxon>
        <taxon>Poaceae</taxon>
        <taxon>PACMAD clade</taxon>
        <taxon>Arundinoideae</taxon>
        <taxon>Arundineae</taxon>
        <taxon>Arundo</taxon>
    </lineage>
</organism>
<sequence>MTPRAPPLRHHSLHLLLAEAVASWHPFQKKPCLSDRSTAPASFAHLPDAETPTPAPSGGGSGGSFRWLGLRKRRRRGVGSRSVSGRSSDRRRSGTCSDSTSLAALVAAAPLTPAGRFGRRMWGRCG</sequence>
<reference evidence="2" key="2">
    <citation type="journal article" date="2015" name="Data Brief">
        <title>Shoot transcriptome of the giant reed, Arundo donax.</title>
        <authorList>
            <person name="Barrero R.A."/>
            <person name="Guerrero F.D."/>
            <person name="Moolhuijzen P."/>
            <person name="Goolsby J.A."/>
            <person name="Tidwell J."/>
            <person name="Bellgard S.E."/>
            <person name="Bellgard M.I."/>
        </authorList>
    </citation>
    <scope>NUCLEOTIDE SEQUENCE</scope>
    <source>
        <tissue evidence="2">Shoot tissue taken approximately 20 cm above the soil surface</tissue>
    </source>
</reference>
<evidence type="ECO:0000313" key="2">
    <source>
        <dbReference type="EMBL" id="JAE03007.1"/>
    </source>
</evidence>
<name>A0A0A9ESD6_ARUDO</name>
<dbReference type="PANTHER" id="PTHR36775:SF1">
    <property type="entry name" value="LYR MOTIF PROTEIN"/>
    <property type="match status" value="1"/>
</dbReference>
<feature type="compositionally biased region" description="Basic residues" evidence="1">
    <location>
        <begin position="69"/>
        <end position="78"/>
    </location>
</feature>
<dbReference type="AlphaFoldDB" id="A0A0A9ESD6"/>
<proteinExistence type="predicted"/>